<comment type="caution">
    <text evidence="2">The sequence shown here is derived from an EMBL/GenBank/DDBJ whole genome shotgun (WGS) entry which is preliminary data.</text>
</comment>
<dbReference type="OrthoDB" id="432483at2759"/>
<feature type="compositionally biased region" description="Low complexity" evidence="1">
    <location>
        <begin position="96"/>
        <end position="105"/>
    </location>
</feature>
<organism evidence="2 3">
    <name type="scientific">Olpidium bornovanus</name>
    <dbReference type="NCBI Taxonomy" id="278681"/>
    <lineage>
        <taxon>Eukaryota</taxon>
        <taxon>Fungi</taxon>
        <taxon>Fungi incertae sedis</taxon>
        <taxon>Olpidiomycota</taxon>
        <taxon>Olpidiomycotina</taxon>
        <taxon>Olpidiomycetes</taxon>
        <taxon>Olpidiales</taxon>
        <taxon>Olpidiaceae</taxon>
        <taxon>Olpidium</taxon>
    </lineage>
</organism>
<dbReference type="AlphaFoldDB" id="A0A8H7ZQF5"/>
<evidence type="ECO:0000256" key="1">
    <source>
        <dbReference type="SAM" id="MobiDB-lite"/>
    </source>
</evidence>
<name>A0A8H7ZQF5_9FUNG</name>
<dbReference type="SUPFAM" id="SSF56112">
    <property type="entry name" value="Protein kinase-like (PK-like)"/>
    <property type="match status" value="1"/>
</dbReference>
<dbReference type="Proteomes" id="UP000673691">
    <property type="component" value="Unassembled WGS sequence"/>
</dbReference>
<evidence type="ECO:0000313" key="2">
    <source>
        <dbReference type="EMBL" id="KAG5457753.1"/>
    </source>
</evidence>
<reference evidence="2 3" key="1">
    <citation type="journal article" name="Sci. Rep.">
        <title>Genome-scale phylogenetic analyses confirm Olpidium as the closest living zoosporic fungus to the non-flagellated, terrestrial fungi.</title>
        <authorList>
            <person name="Chang Y."/>
            <person name="Rochon D."/>
            <person name="Sekimoto S."/>
            <person name="Wang Y."/>
            <person name="Chovatia M."/>
            <person name="Sandor L."/>
            <person name="Salamov A."/>
            <person name="Grigoriev I.V."/>
            <person name="Stajich J.E."/>
            <person name="Spatafora J.W."/>
        </authorList>
    </citation>
    <scope>NUCLEOTIDE SEQUENCE [LARGE SCALE GENOMIC DNA]</scope>
    <source>
        <strain evidence="2">S191</strain>
    </source>
</reference>
<evidence type="ECO:0008006" key="4">
    <source>
        <dbReference type="Google" id="ProtNLM"/>
    </source>
</evidence>
<dbReference type="Gene3D" id="3.30.200.20">
    <property type="entry name" value="Phosphorylase Kinase, domain 1"/>
    <property type="match status" value="1"/>
</dbReference>
<protein>
    <recommendedName>
        <fullName evidence="4">Protein kinase domain-containing protein</fullName>
    </recommendedName>
</protein>
<proteinExistence type="predicted"/>
<gene>
    <name evidence="2" type="ORF">BJ554DRAFT_2155</name>
</gene>
<keyword evidence="3" id="KW-1185">Reference proteome</keyword>
<accession>A0A8H7ZQF5</accession>
<feature type="compositionally biased region" description="Low complexity" evidence="1">
    <location>
        <begin position="1"/>
        <end position="15"/>
    </location>
</feature>
<evidence type="ECO:0000313" key="3">
    <source>
        <dbReference type="Proteomes" id="UP000673691"/>
    </source>
</evidence>
<dbReference type="InterPro" id="IPR011009">
    <property type="entry name" value="Kinase-like_dom_sf"/>
</dbReference>
<feature type="region of interest" description="Disordered" evidence="1">
    <location>
        <begin position="1"/>
        <end position="107"/>
    </location>
</feature>
<sequence length="296" mass="31028">MSPPDSLSSAAHSPTASPPLSPACKSSAAEEECAKGLRRTQSEPLVAGQAPGSSGRKSRGPPSPTRSPARGGLTSGGNQSGLLTPPEIDLSPKPSPRASPSAIRRTYSSSSIKIRAAEVGPSDFVKIKLLGRGDVGRVYLVKKKASEKLYAMKGVSFGWQGTSEIAMDGHVCAPGRRLDDVCGLCSSFKEGDDQAQQNPAGARRAGDIGDFEPPVYSESLPLLSIGGLPVSLHGVLRRGRVLQRGAPVFRSPVPLRSASQPAINRAFLSMPPRPQLCRAGPESLFRNSTPAFTLAR</sequence>
<dbReference type="EMBL" id="JAEFCI010009523">
    <property type="protein sequence ID" value="KAG5457753.1"/>
    <property type="molecule type" value="Genomic_DNA"/>
</dbReference>